<name>A0A3S4T8U1_9ACTO</name>
<sequence length="628" mass="64242">MTISRRTLVTAVPVATLLGAVGLSACGSQDESSSTASSTGTASASLALDPASWSYDSDNDVYYQIGLSYVASPQDTSFETLGIYVPGAYLSATDNGDDTFTAEVAADGAVGDYTAATAPIVMPVNTPGYSAQQPPSEYSYDTVSAYMEAGLVYVHAGLRGKDSTTEAAAGNAPWGVTDLKAAVRYLRYNAASLPADPEQVYVFGHSGGGAQSAVMGASGDSELYTPYLEALGAATTDAEGTALSDAIAGAMCWCPITSLDSANAAYEWNMGQFSTEGTRASGTWTEAYSKDLAAAYAEHLNALGLTDASGTALTLEESGSGVYLAGSYYDHVVGVIEQSLNDFLAATTFPYTPDTTEMAGMGGASGGTPPSGGPDSGSTPSGTPPTGSAPDAASDSSTDSSSDASAPSDQGTASSTESTTYNTVEEYIASLNADTQWVTYDAATNTATVTGLEAFVVSQKSPSKDVGALDGVDRGQTENLVLGVGETTAHFSQISRDVIASGEARYAGLTDWSDDYGSAGYDSDFTTTDSVGTDVLTRQQMYDPMYYLAASSQGSGTSSVAPSWRIRTGIQQGDTASTVEINLALALAAAGTSVDFATVWGQGHTMAELTGSGEENFIAWVKEASASA</sequence>
<dbReference type="InterPro" id="IPR029058">
    <property type="entry name" value="AB_hydrolase_fold"/>
</dbReference>
<dbReference type="Pfam" id="PF20434">
    <property type="entry name" value="BD-FAE"/>
    <property type="match status" value="1"/>
</dbReference>
<evidence type="ECO:0000256" key="2">
    <source>
        <dbReference type="SAM" id="SignalP"/>
    </source>
</evidence>
<feature type="compositionally biased region" description="Gly residues" evidence="1">
    <location>
        <begin position="360"/>
        <end position="370"/>
    </location>
</feature>
<evidence type="ECO:0000259" key="3">
    <source>
        <dbReference type="Pfam" id="PF20434"/>
    </source>
</evidence>
<feature type="region of interest" description="Disordered" evidence="1">
    <location>
        <begin position="355"/>
        <end position="419"/>
    </location>
</feature>
<reference evidence="4 5" key="1">
    <citation type="submission" date="2018-12" db="EMBL/GenBank/DDBJ databases">
        <authorList>
            <consortium name="Pathogen Informatics"/>
        </authorList>
    </citation>
    <scope>NUCLEOTIDE SEQUENCE [LARGE SCALE GENOMIC DNA]</scope>
    <source>
        <strain evidence="4 5">NCTC11636</strain>
    </source>
</reference>
<feature type="compositionally biased region" description="Polar residues" evidence="1">
    <location>
        <begin position="410"/>
        <end position="419"/>
    </location>
</feature>
<gene>
    <name evidence="4" type="ORF">NCTC11636_00601</name>
</gene>
<proteinExistence type="predicted"/>
<dbReference type="InterPro" id="IPR048121">
    <property type="entry name" value="Tannase_A"/>
</dbReference>
<evidence type="ECO:0000313" key="4">
    <source>
        <dbReference type="EMBL" id="VEG26592.1"/>
    </source>
</evidence>
<dbReference type="PROSITE" id="PS51257">
    <property type="entry name" value="PROKAR_LIPOPROTEIN"/>
    <property type="match status" value="1"/>
</dbReference>
<protein>
    <recommendedName>
        <fullName evidence="3">BD-FAE-like domain-containing protein</fullName>
    </recommendedName>
</protein>
<feature type="chain" id="PRO_5038487829" description="BD-FAE-like domain-containing protein" evidence="2">
    <location>
        <begin position="26"/>
        <end position="628"/>
    </location>
</feature>
<accession>A0A3S4T8U1</accession>
<feature type="signal peptide" evidence="2">
    <location>
        <begin position="1"/>
        <end position="25"/>
    </location>
</feature>
<organism evidence="4 5">
    <name type="scientific">Actinomyces howellii</name>
    <dbReference type="NCBI Taxonomy" id="52771"/>
    <lineage>
        <taxon>Bacteria</taxon>
        <taxon>Bacillati</taxon>
        <taxon>Actinomycetota</taxon>
        <taxon>Actinomycetes</taxon>
        <taxon>Actinomycetales</taxon>
        <taxon>Actinomycetaceae</taxon>
        <taxon>Actinomyces</taxon>
    </lineage>
</organism>
<dbReference type="EMBL" id="LR134350">
    <property type="protein sequence ID" value="VEG26592.1"/>
    <property type="molecule type" value="Genomic_DNA"/>
</dbReference>
<keyword evidence="5" id="KW-1185">Reference proteome</keyword>
<evidence type="ECO:0000313" key="5">
    <source>
        <dbReference type="Proteomes" id="UP000266895"/>
    </source>
</evidence>
<feature type="domain" description="BD-FAE-like" evidence="3">
    <location>
        <begin position="117"/>
        <end position="222"/>
    </location>
</feature>
<dbReference type="Gene3D" id="3.40.50.1820">
    <property type="entry name" value="alpha/beta hydrolase"/>
    <property type="match status" value="1"/>
</dbReference>
<dbReference type="SUPFAM" id="SSF53474">
    <property type="entry name" value="alpha/beta-Hydrolases"/>
    <property type="match status" value="1"/>
</dbReference>
<dbReference type="AlphaFoldDB" id="A0A3S4T8U1"/>
<dbReference type="Proteomes" id="UP000266895">
    <property type="component" value="Chromosome"/>
</dbReference>
<feature type="compositionally biased region" description="Low complexity" evidence="1">
    <location>
        <begin position="376"/>
        <end position="409"/>
    </location>
</feature>
<evidence type="ECO:0000256" key="1">
    <source>
        <dbReference type="SAM" id="MobiDB-lite"/>
    </source>
</evidence>
<dbReference type="KEGG" id="ahw:NCTC11636_00601"/>
<keyword evidence="2" id="KW-0732">Signal</keyword>
<dbReference type="OrthoDB" id="923957at2"/>
<dbReference type="RefSeq" id="WP_126381801.1">
    <property type="nucleotide sequence ID" value="NZ_LR134350.1"/>
</dbReference>
<dbReference type="InterPro" id="IPR049492">
    <property type="entry name" value="BD-FAE-like_dom"/>
</dbReference>
<dbReference type="NCBIfam" id="NF041555">
    <property type="entry name" value="tannase_A"/>
    <property type="match status" value="1"/>
</dbReference>